<reference evidence="1" key="1">
    <citation type="submission" date="2023-05" db="EMBL/GenBank/DDBJ databases">
        <title>Nepenthes gracilis genome sequencing.</title>
        <authorList>
            <person name="Fukushima K."/>
        </authorList>
    </citation>
    <scope>NUCLEOTIDE SEQUENCE</scope>
    <source>
        <strain evidence="1">SING2019-196</strain>
    </source>
</reference>
<accession>A0AAD3SQE4</accession>
<evidence type="ECO:0000313" key="1">
    <source>
        <dbReference type="EMBL" id="GMH14980.1"/>
    </source>
</evidence>
<comment type="caution">
    <text evidence="1">The sequence shown here is derived from an EMBL/GenBank/DDBJ whole genome shotgun (WGS) entry which is preliminary data.</text>
</comment>
<name>A0AAD3SQE4_NEPGR</name>
<organism evidence="1 2">
    <name type="scientific">Nepenthes gracilis</name>
    <name type="common">Slender pitcher plant</name>
    <dbReference type="NCBI Taxonomy" id="150966"/>
    <lineage>
        <taxon>Eukaryota</taxon>
        <taxon>Viridiplantae</taxon>
        <taxon>Streptophyta</taxon>
        <taxon>Embryophyta</taxon>
        <taxon>Tracheophyta</taxon>
        <taxon>Spermatophyta</taxon>
        <taxon>Magnoliopsida</taxon>
        <taxon>eudicotyledons</taxon>
        <taxon>Gunneridae</taxon>
        <taxon>Pentapetalae</taxon>
        <taxon>Caryophyllales</taxon>
        <taxon>Nepenthaceae</taxon>
        <taxon>Nepenthes</taxon>
    </lineage>
</organism>
<dbReference type="EMBL" id="BSYO01000014">
    <property type="protein sequence ID" value="GMH14980.1"/>
    <property type="molecule type" value="Genomic_DNA"/>
</dbReference>
<gene>
    <name evidence="1" type="ORF">Nepgr_016821</name>
</gene>
<dbReference type="AlphaFoldDB" id="A0AAD3SQE4"/>
<protein>
    <submittedName>
        <fullName evidence="1">Uncharacterized protein</fullName>
    </submittedName>
</protein>
<dbReference type="Proteomes" id="UP001279734">
    <property type="component" value="Unassembled WGS sequence"/>
</dbReference>
<evidence type="ECO:0000313" key="2">
    <source>
        <dbReference type="Proteomes" id="UP001279734"/>
    </source>
</evidence>
<proteinExistence type="predicted"/>
<sequence length="160" mass="17717">MPRVRTQCLDKTALIKWKEWFLVIPPNQLWGRRNPTAAFLNLRTPYTNSSPLSPLSPSAFQPLDLTGVDLLGERSRIGIGDNAKRSGCRSLVRQPANFPEETCLHPLPPSSCCIFTCLSSACLKKPQRGALETKRGKEGIKGWLLENGTSISRTLTPPCE</sequence>
<keyword evidence="2" id="KW-1185">Reference proteome</keyword>